<proteinExistence type="predicted"/>
<feature type="region of interest" description="Disordered" evidence="1">
    <location>
        <begin position="96"/>
        <end position="118"/>
    </location>
</feature>
<feature type="compositionally biased region" description="Pro residues" evidence="1">
    <location>
        <begin position="152"/>
        <end position="170"/>
    </location>
</feature>
<feature type="chain" id="PRO_5002306206" evidence="2">
    <location>
        <begin position="24"/>
        <end position="182"/>
    </location>
</feature>
<feature type="signal peptide" evidence="2">
    <location>
        <begin position="1"/>
        <end position="23"/>
    </location>
</feature>
<feature type="region of interest" description="Disordered" evidence="1">
    <location>
        <begin position="136"/>
        <end position="182"/>
    </location>
</feature>
<keyword evidence="2" id="KW-0732">Signal</keyword>
<protein>
    <submittedName>
        <fullName evidence="3">Uncharacterized protein</fullName>
    </submittedName>
</protein>
<dbReference type="RefSeq" id="WP_139165279.1">
    <property type="nucleotide sequence ID" value="NZ_LN829118.1"/>
</dbReference>
<dbReference type="EMBL" id="LN829119">
    <property type="protein sequence ID" value="CPR18615.1"/>
    <property type="molecule type" value="Genomic_DNA"/>
</dbReference>
<feature type="compositionally biased region" description="Basic and acidic residues" evidence="1">
    <location>
        <begin position="136"/>
        <end position="150"/>
    </location>
</feature>
<sequence>MHRAILRAGAISLVALTAPAVFAQSDSTRYTMAPTDDGFVRLDTVTGAMSLCSKGDAGWSCKPMENSGKDPQSDIDKLKSENAELRAELRRLEDEFIDGKRGLSGAPKPEFQLPSEEEVDQAVDYLEGMIKKFRERFEHFGDKTQPDHRPPNSTPDPTPSPDSTPAPTPNSLPGAKPGGTPL</sequence>
<reference evidence="4" key="1">
    <citation type="submission" date="2015-02" db="EMBL/GenBank/DDBJ databases">
        <authorList>
            <person name="Chooi Y.-H."/>
        </authorList>
    </citation>
    <scope>NUCLEOTIDE SEQUENCE [LARGE SCALE GENOMIC DNA]</scope>
    <source>
        <strain evidence="4">strain Y</strain>
    </source>
</reference>
<dbReference type="AlphaFoldDB" id="A0A0D6JF51"/>
<evidence type="ECO:0000313" key="4">
    <source>
        <dbReference type="Proteomes" id="UP000033187"/>
    </source>
</evidence>
<gene>
    <name evidence="3" type="ORF">YBN1229_v1_1790</name>
</gene>
<dbReference type="KEGG" id="fil:BN1229_v1_1787"/>
<dbReference type="OrthoDB" id="7870871at2"/>
<evidence type="ECO:0000256" key="2">
    <source>
        <dbReference type="SAM" id="SignalP"/>
    </source>
</evidence>
<dbReference type="KEGG" id="fiy:BN1229_v1_1790"/>
<organism evidence="3 4">
    <name type="scientific">Candidatus Filomicrobium marinum</name>
    <dbReference type="NCBI Taxonomy" id="1608628"/>
    <lineage>
        <taxon>Bacteria</taxon>
        <taxon>Pseudomonadati</taxon>
        <taxon>Pseudomonadota</taxon>
        <taxon>Alphaproteobacteria</taxon>
        <taxon>Hyphomicrobiales</taxon>
        <taxon>Hyphomicrobiaceae</taxon>
        <taxon>Filomicrobium</taxon>
    </lineage>
</organism>
<dbReference type="Proteomes" id="UP000033187">
    <property type="component" value="Chromosome 1"/>
</dbReference>
<evidence type="ECO:0000313" key="3">
    <source>
        <dbReference type="EMBL" id="CPR18615.1"/>
    </source>
</evidence>
<evidence type="ECO:0000256" key="1">
    <source>
        <dbReference type="SAM" id="MobiDB-lite"/>
    </source>
</evidence>
<keyword evidence="4" id="KW-1185">Reference proteome</keyword>
<accession>A0A0D6JF51</accession>
<name>A0A0D6JF51_9HYPH</name>